<evidence type="ECO:0000256" key="6">
    <source>
        <dbReference type="ARBA" id="ARBA00022884"/>
    </source>
</evidence>
<feature type="binding site" evidence="7">
    <location>
        <begin position="136"/>
        <end position="138"/>
    </location>
    <ligand>
        <name>phosphate</name>
        <dbReference type="ChEBI" id="CHEBI:43474"/>
        <note>substrate</note>
    </ligand>
</feature>
<dbReference type="RefSeq" id="WP_006271243.1">
    <property type="nucleotide sequence ID" value="NZ_GL883077.1"/>
</dbReference>
<dbReference type="PROSITE" id="PS01277">
    <property type="entry name" value="RIBONUCLEASE_PH"/>
    <property type="match status" value="1"/>
</dbReference>
<dbReference type="GO" id="GO:0000049">
    <property type="term" value="F:tRNA binding"/>
    <property type="evidence" value="ECO:0007669"/>
    <property type="project" value="UniProtKB-UniRule"/>
</dbReference>
<dbReference type="InterPro" id="IPR002381">
    <property type="entry name" value="RNase_PH_bac-type"/>
</dbReference>
<dbReference type="GO" id="GO:0031125">
    <property type="term" value="P:rRNA 3'-end processing"/>
    <property type="evidence" value="ECO:0007669"/>
    <property type="project" value="UniProtKB-ARBA"/>
</dbReference>
<comment type="function">
    <text evidence="7">Phosphorolytic 3'-5' exoribonuclease that plays an important role in tRNA 3'-end maturation. Removes nucleotide residues following the 3'-CCA terminus of tRNAs; can also add nucleotides to the ends of RNA molecules by using nucleoside diphosphates as substrates, but this may not be physiologically important. Probably plays a role in initiation of 16S rRNA degradation (leading to ribosome degradation) during starvation.</text>
</comment>
<accession>F4QK46</accession>
<dbReference type="Gene3D" id="3.30.230.70">
    <property type="entry name" value="GHMP Kinase, N-terminal domain"/>
    <property type="match status" value="1"/>
</dbReference>
<evidence type="ECO:0000313" key="11">
    <source>
        <dbReference type="Proteomes" id="UP000006512"/>
    </source>
</evidence>
<dbReference type="GO" id="GO:0016075">
    <property type="term" value="P:rRNA catabolic process"/>
    <property type="evidence" value="ECO:0007669"/>
    <property type="project" value="UniProtKB-UniRule"/>
</dbReference>
<evidence type="ECO:0000256" key="5">
    <source>
        <dbReference type="ARBA" id="ARBA00022695"/>
    </source>
</evidence>
<dbReference type="NCBIfam" id="TIGR01966">
    <property type="entry name" value="RNasePH"/>
    <property type="match status" value="1"/>
</dbReference>
<dbReference type="STRING" id="715226.ABI_05050"/>
<dbReference type="SUPFAM" id="SSF54211">
    <property type="entry name" value="Ribosomal protein S5 domain 2-like"/>
    <property type="match status" value="1"/>
</dbReference>
<comment type="similarity">
    <text evidence="1 7">Belongs to the RNase PH family.</text>
</comment>
<keyword evidence="5 7" id="KW-0548">Nucleotidyltransferase</keyword>
<dbReference type="PANTHER" id="PTHR11953">
    <property type="entry name" value="EXOSOME COMPLEX COMPONENT"/>
    <property type="match status" value="1"/>
</dbReference>
<dbReference type="InterPro" id="IPR018336">
    <property type="entry name" value="RNase_PH_CS"/>
</dbReference>
<dbReference type="eggNOG" id="COG0689">
    <property type="taxonomic scope" value="Bacteria"/>
</dbReference>
<dbReference type="EC" id="2.7.7.56" evidence="7"/>
<feature type="binding site" evidence="7">
    <location>
        <position position="98"/>
    </location>
    <ligand>
        <name>phosphate</name>
        <dbReference type="ChEBI" id="CHEBI:43474"/>
        <note>substrate</note>
    </ligand>
</feature>
<dbReference type="Proteomes" id="UP000006512">
    <property type="component" value="Unassembled WGS sequence"/>
</dbReference>
<dbReference type="GO" id="GO:0008033">
    <property type="term" value="P:tRNA processing"/>
    <property type="evidence" value="ECO:0007669"/>
    <property type="project" value="UniProtKB-UniRule"/>
</dbReference>
<protein>
    <recommendedName>
        <fullName evidence="7">Ribonuclease PH</fullName>
        <shortName evidence="7">RNase PH</shortName>
        <ecNumber evidence="7">2.7.7.56</ecNumber>
    </recommendedName>
    <alternativeName>
        <fullName evidence="7">tRNA nucleotidyltransferase</fullName>
    </alternativeName>
</protein>
<dbReference type="Pfam" id="PF03725">
    <property type="entry name" value="RNase_PH_C"/>
    <property type="match status" value="1"/>
</dbReference>
<dbReference type="HAMAP" id="MF_00564">
    <property type="entry name" value="RNase_PH"/>
    <property type="match status" value="1"/>
</dbReference>
<evidence type="ECO:0000256" key="7">
    <source>
        <dbReference type="HAMAP-Rule" id="MF_00564"/>
    </source>
</evidence>
<dbReference type="InterPro" id="IPR036345">
    <property type="entry name" value="ExoRNase_PH_dom2_sf"/>
</dbReference>
<dbReference type="PANTHER" id="PTHR11953:SF0">
    <property type="entry name" value="EXOSOME COMPLEX COMPONENT RRP41"/>
    <property type="match status" value="1"/>
</dbReference>
<dbReference type="CDD" id="cd11362">
    <property type="entry name" value="RNase_PH_bact"/>
    <property type="match status" value="1"/>
</dbReference>
<dbReference type="GO" id="GO:0000175">
    <property type="term" value="F:3'-5'-RNA exonuclease activity"/>
    <property type="evidence" value="ECO:0007669"/>
    <property type="project" value="UniProtKB-UniRule"/>
</dbReference>
<dbReference type="GO" id="GO:0009022">
    <property type="term" value="F:tRNA nucleotidyltransferase activity"/>
    <property type="evidence" value="ECO:0007669"/>
    <property type="project" value="UniProtKB-UniRule"/>
</dbReference>
<proteinExistence type="inferred from homology"/>
<dbReference type="EMBL" id="GL883077">
    <property type="protein sequence ID" value="EGF92073.1"/>
    <property type="molecule type" value="Genomic_DNA"/>
</dbReference>
<evidence type="ECO:0000256" key="3">
    <source>
        <dbReference type="ARBA" id="ARBA00022555"/>
    </source>
</evidence>
<dbReference type="InterPro" id="IPR050080">
    <property type="entry name" value="RNase_PH"/>
</dbReference>
<dbReference type="InterPro" id="IPR015847">
    <property type="entry name" value="ExoRNase_PH_dom2"/>
</dbReference>
<keyword evidence="3 7" id="KW-0820">tRNA-binding</keyword>
<evidence type="ECO:0000256" key="1">
    <source>
        <dbReference type="ARBA" id="ARBA00006678"/>
    </source>
</evidence>
<feature type="domain" description="Exoribonuclease phosphorolytic" evidence="8">
    <location>
        <begin position="22"/>
        <end position="152"/>
    </location>
</feature>
<keyword evidence="6" id="KW-0694">RNA-binding</keyword>
<dbReference type="InterPro" id="IPR020568">
    <property type="entry name" value="Ribosomal_Su5_D2-typ_SF"/>
</dbReference>
<evidence type="ECO:0000256" key="2">
    <source>
        <dbReference type="ARBA" id="ARBA00022552"/>
    </source>
</evidence>
<dbReference type="InterPro" id="IPR001247">
    <property type="entry name" value="ExoRNase_PH_dom1"/>
</dbReference>
<evidence type="ECO:0000259" key="9">
    <source>
        <dbReference type="Pfam" id="PF03725"/>
    </source>
</evidence>
<comment type="catalytic activity">
    <reaction evidence="7">
        <text>tRNA(n+1) + phosphate = tRNA(n) + a ribonucleoside 5'-diphosphate</text>
        <dbReference type="Rhea" id="RHEA:10628"/>
        <dbReference type="Rhea" id="RHEA-COMP:17343"/>
        <dbReference type="Rhea" id="RHEA-COMP:17344"/>
        <dbReference type="ChEBI" id="CHEBI:43474"/>
        <dbReference type="ChEBI" id="CHEBI:57930"/>
        <dbReference type="ChEBI" id="CHEBI:173114"/>
        <dbReference type="EC" id="2.7.7.56"/>
    </reaction>
</comment>
<dbReference type="HOGENOM" id="CLU_050858_0_0_5"/>
<evidence type="ECO:0000259" key="8">
    <source>
        <dbReference type="Pfam" id="PF01138"/>
    </source>
</evidence>
<keyword evidence="4 7" id="KW-0819">tRNA processing</keyword>
<comment type="subunit">
    <text evidence="7">Homohexameric ring arranged as a trimer of dimers.</text>
</comment>
<dbReference type="Pfam" id="PF01138">
    <property type="entry name" value="RNase_PH"/>
    <property type="match status" value="1"/>
</dbReference>
<dbReference type="InterPro" id="IPR027408">
    <property type="entry name" value="PNPase/RNase_PH_dom_sf"/>
</dbReference>
<evidence type="ECO:0000256" key="4">
    <source>
        <dbReference type="ARBA" id="ARBA00022694"/>
    </source>
</evidence>
<reference evidence="11" key="1">
    <citation type="submission" date="2011-03" db="EMBL/GenBank/DDBJ databases">
        <title>Draft genome sequence of Brevundimonas diminuta.</title>
        <authorList>
            <person name="Brown P.J.B."/>
            <person name="Buechlein A."/>
            <person name="Hemmerich C."/>
            <person name="Brun Y.V."/>
        </authorList>
    </citation>
    <scope>NUCLEOTIDE SEQUENCE [LARGE SCALE GENOMIC DNA]</scope>
    <source>
        <strain evidence="11">C19</strain>
    </source>
</reference>
<keyword evidence="2 7" id="KW-0698">rRNA processing</keyword>
<dbReference type="AlphaFoldDB" id="F4QK46"/>
<evidence type="ECO:0000313" key="10">
    <source>
        <dbReference type="EMBL" id="EGF92073.1"/>
    </source>
</evidence>
<gene>
    <name evidence="7 10" type="primary">rph</name>
    <name evidence="10" type="ORF">ABI_05050</name>
</gene>
<feature type="domain" description="Exoribonuclease phosphorolytic" evidence="9">
    <location>
        <begin position="169"/>
        <end position="236"/>
    </location>
</feature>
<keyword evidence="11" id="KW-1185">Reference proteome</keyword>
<dbReference type="SUPFAM" id="SSF55666">
    <property type="entry name" value="Ribonuclease PH domain 2-like"/>
    <property type="match status" value="1"/>
</dbReference>
<keyword evidence="7 10" id="KW-0808">Transferase</keyword>
<dbReference type="FunFam" id="3.30.230.70:FF:000003">
    <property type="entry name" value="Ribonuclease PH"/>
    <property type="match status" value="1"/>
</dbReference>
<name>F4QK46_9CAUL</name>
<sequence>MSHFDALAALKTIRPSNRKPDQMRNVTLETGVTRYAEGSCLVTFGHTRVLVTASVETGVPSFLKGKGQGWVTAEYGMLPRSTHTRSRREAATGKQSGRTQEIQRLIGRSMRAVIDLKALGERQITLDCDVLQADGGTRTASITGAWVALAAACDKLVADKIIEKSPLLDQVAAISCGIFEAVPVLDLDYDEDSNAETDANFVITGSGHAVEIQATGEKRGFSRQEFDTLYDLALKGTSELFALQNQVLGR</sequence>
<organism evidence="10 11">
    <name type="scientific">Asticcacaulis biprosthecium C19</name>
    <dbReference type="NCBI Taxonomy" id="715226"/>
    <lineage>
        <taxon>Bacteria</taxon>
        <taxon>Pseudomonadati</taxon>
        <taxon>Pseudomonadota</taxon>
        <taxon>Alphaproteobacteria</taxon>
        <taxon>Caulobacterales</taxon>
        <taxon>Caulobacteraceae</taxon>
        <taxon>Asticcacaulis</taxon>
    </lineage>
</organism>